<feature type="repeat" description="WD" evidence="12">
    <location>
        <begin position="231"/>
        <end position="272"/>
    </location>
</feature>
<dbReference type="EMBL" id="CCBN010000010">
    <property type="protein sequence ID" value="CDO55357.1"/>
    <property type="molecule type" value="Genomic_DNA"/>
</dbReference>
<dbReference type="GO" id="GO:0000132">
    <property type="term" value="P:establishment of mitotic spindle orientation"/>
    <property type="evidence" value="ECO:0007669"/>
    <property type="project" value="UniProtKB-UniRule"/>
</dbReference>
<dbReference type="PROSITE" id="PS00678">
    <property type="entry name" value="WD_REPEATS_1"/>
    <property type="match status" value="1"/>
</dbReference>
<dbReference type="GO" id="GO:0051012">
    <property type="term" value="P:microtubule sliding"/>
    <property type="evidence" value="ECO:0007669"/>
    <property type="project" value="UniProtKB-UniRule"/>
</dbReference>
<reference evidence="14" key="1">
    <citation type="submission" date="2014-03" db="EMBL/GenBank/DDBJ databases">
        <authorList>
            <person name="Casaregola S."/>
        </authorList>
    </citation>
    <scope>NUCLEOTIDE SEQUENCE [LARGE SCALE GENOMIC DNA]</scope>
    <source>
        <strain evidence="14">CLIB 918</strain>
    </source>
</reference>
<protein>
    <recommendedName>
        <fullName evidence="11">Nuclear distribution protein PAC1</fullName>
    </recommendedName>
    <alternativeName>
        <fullName evidence="11">Lissencephaly-1 homolog</fullName>
        <shortName evidence="11">LIS-1</shortName>
    </alternativeName>
    <alternativeName>
        <fullName evidence="11">nudF homolog</fullName>
    </alternativeName>
</protein>
<evidence type="ECO:0000256" key="3">
    <source>
        <dbReference type="ARBA" id="ARBA00022574"/>
    </source>
</evidence>
<organism evidence="14 15">
    <name type="scientific">Geotrichum candidum</name>
    <name type="common">Oospora lactis</name>
    <name type="synonym">Dipodascus geotrichum</name>
    <dbReference type="NCBI Taxonomy" id="1173061"/>
    <lineage>
        <taxon>Eukaryota</taxon>
        <taxon>Fungi</taxon>
        <taxon>Dikarya</taxon>
        <taxon>Ascomycota</taxon>
        <taxon>Saccharomycotina</taxon>
        <taxon>Dipodascomycetes</taxon>
        <taxon>Dipodascales</taxon>
        <taxon>Dipodascaceae</taxon>
        <taxon>Geotrichum</taxon>
    </lineage>
</organism>
<proteinExistence type="inferred from homology"/>
<dbReference type="GO" id="GO:0046540">
    <property type="term" value="C:U4/U6 x U5 tri-snRNP complex"/>
    <property type="evidence" value="ECO:0007669"/>
    <property type="project" value="TreeGrafter"/>
</dbReference>
<dbReference type="PIRSF" id="PIRSF037647">
    <property type="entry name" value="Dynein_regulator_Lis1"/>
    <property type="match status" value="1"/>
</dbReference>
<dbReference type="GO" id="GO:0030621">
    <property type="term" value="F:U4 snRNA binding"/>
    <property type="evidence" value="ECO:0007669"/>
    <property type="project" value="TreeGrafter"/>
</dbReference>
<dbReference type="GO" id="GO:0005874">
    <property type="term" value="C:microtubule"/>
    <property type="evidence" value="ECO:0007669"/>
    <property type="project" value="UniProtKB-KW"/>
</dbReference>
<feature type="repeat" description="WD" evidence="12">
    <location>
        <begin position="350"/>
        <end position="379"/>
    </location>
</feature>
<dbReference type="Pfam" id="PF00400">
    <property type="entry name" value="WD40"/>
    <property type="match status" value="6"/>
</dbReference>
<feature type="compositionally biased region" description="Acidic residues" evidence="13">
    <location>
        <begin position="47"/>
        <end position="67"/>
    </location>
</feature>
<evidence type="ECO:0000256" key="5">
    <source>
        <dbReference type="ARBA" id="ARBA00022701"/>
    </source>
</evidence>
<evidence type="ECO:0000256" key="13">
    <source>
        <dbReference type="SAM" id="MobiDB-lite"/>
    </source>
</evidence>
<name>A0A0J9XCY2_GEOCN</name>
<dbReference type="OrthoDB" id="10264588at2759"/>
<keyword evidence="3 12" id="KW-0853">WD repeat</keyword>
<dbReference type="FunFam" id="2.130.10.10:FF:000342">
    <property type="entry name" value="Nuclear distribution protein PAC1"/>
    <property type="match status" value="1"/>
</dbReference>
<dbReference type="SUPFAM" id="SSF50978">
    <property type="entry name" value="WD40 repeat-like"/>
    <property type="match status" value="1"/>
</dbReference>
<evidence type="ECO:0000256" key="7">
    <source>
        <dbReference type="ARBA" id="ARBA00022776"/>
    </source>
</evidence>
<keyword evidence="8 11" id="KW-0175">Coiled coil</keyword>
<dbReference type="PROSITE" id="PS50082">
    <property type="entry name" value="WD_REPEATS_2"/>
    <property type="match status" value="6"/>
</dbReference>
<dbReference type="HAMAP" id="MF_03141">
    <property type="entry name" value="lis1"/>
    <property type="match status" value="1"/>
</dbReference>
<comment type="subcellular location">
    <subcellularLocation>
        <location evidence="11">Cytoplasm</location>
        <location evidence="11">Cytoskeleton</location>
    </subcellularLocation>
    <subcellularLocation>
        <location evidence="11">Cytoplasm</location>
        <location evidence="11">Cytoskeleton</location>
        <location evidence="11">Spindle pole</location>
    </subcellularLocation>
    <text evidence="11">Localizes to the plus ends of microtubules and the mitotic spindle poles.</text>
</comment>
<evidence type="ECO:0000313" key="15">
    <source>
        <dbReference type="Proteomes" id="UP000242525"/>
    </source>
</evidence>
<gene>
    <name evidence="11" type="primary">PAC1</name>
    <name evidence="11" type="synonym">LIS1</name>
    <name evidence="14" type="ORF">BN980_GECA10s03915g</name>
</gene>
<evidence type="ECO:0000256" key="8">
    <source>
        <dbReference type="ARBA" id="ARBA00023054"/>
    </source>
</evidence>
<dbReference type="InterPro" id="IPR017252">
    <property type="entry name" value="Dynein_regulator_LIS1"/>
</dbReference>
<comment type="function">
    <text evidence="11">Positively regulates the activity of the minus-end directed microtubule motor protein dynein. Plays a central role in positioning the mitotic spindle at the bud neck during cell division. Targets cytoplasmic dynein to microtubule plus ends, thereby promoting dynein-mediated microtubule sliding along the bud cortex and consequently the movement of the mitotic spindle to the bud neck.</text>
</comment>
<feature type="region of interest" description="Disordered" evidence="13">
    <location>
        <begin position="40"/>
        <end position="78"/>
    </location>
</feature>
<evidence type="ECO:0000256" key="2">
    <source>
        <dbReference type="ARBA" id="ARBA00022490"/>
    </source>
</evidence>
<feature type="repeat" description="WD" evidence="12">
    <location>
        <begin position="144"/>
        <end position="185"/>
    </location>
</feature>
<dbReference type="GO" id="GO:0017070">
    <property type="term" value="F:U6 snRNA binding"/>
    <property type="evidence" value="ECO:0007669"/>
    <property type="project" value="TreeGrafter"/>
</dbReference>
<dbReference type="InterPro" id="IPR001680">
    <property type="entry name" value="WD40_rpt"/>
</dbReference>
<dbReference type="InterPro" id="IPR015943">
    <property type="entry name" value="WD40/YVTN_repeat-like_dom_sf"/>
</dbReference>
<dbReference type="GO" id="GO:0000922">
    <property type="term" value="C:spindle pole"/>
    <property type="evidence" value="ECO:0007669"/>
    <property type="project" value="UniProtKB-SubCell"/>
</dbReference>
<feature type="repeat" description="WD" evidence="12">
    <location>
        <begin position="379"/>
        <end position="413"/>
    </location>
</feature>
<dbReference type="PROSITE" id="PS50294">
    <property type="entry name" value="WD_REPEATS_REGION"/>
    <property type="match status" value="4"/>
</dbReference>
<evidence type="ECO:0000256" key="11">
    <source>
        <dbReference type="HAMAP-Rule" id="MF_03141"/>
    </source>
</evidence>
<dbReference type="Gene3D" id="2.130.10.10">
    <property type="entry name" value="YVTN repeat-like/Quinoprotein amine dehydrogenase"/>
    <property type="match status" value="1"/>
</dbReference>
<keyword evidence="10 11" id="KW-0131">Cell cycle</keyword>
<dbReference type="GO" id="GO:0051301">
    <property type="term" value="P:cell division"/>
    <property type="evidence" value="ECO:0007669"/>
    <property type="project" value="UniProtKB-KW"/>
</dbReference>
<dbReference type="GO" id="GO:0070840">
    <property type="term" value="F:dynein complex binding"/>
    <property type="evidence" value="ECO:0007669"/>
    <property type="project" value="UniProtKB-UniRule"/>
</dbReference>
<dbReference type="GO" id="GO:0005875">
    <property type="term" value="C:microtubule associated complex"/>
    <property type="evidence" value="ECO:0007669"/>
    <property type="project" value="UniProtKB-UniRule"/>
</dbReference>
<evidence type="ECO:0000256" key="12">
    <source>
        <dbReference type="PROSITE-ProRule" id="PRU00221"/>
    </source>
</evidence>
<evidence type="ECO:0000313" key="14">
    <source>
        <dbReference type="EMBL" id="CDO55357.1"/>
    </source>
</evidence>
<comment type="caution">
    <text evidence="14">The sequence shown here is derived from an EMBL/GenBank/DDBJ whole genome shotgun (WGS) entry which is preliminary data.</text>
</comment>
<dbReference type="PANTHER" id="PTHR19846">
    <property type="entry name" value="WD40 REPEAT PROTEIN"/>
    <property type="match status" value="1"/>
</dbReference>
<evidence type="ECO:0000256" key="1">
    <source>
        <dbReference type="ARBA" id="ARBA00022448"/>
    </source>
</evidence>
<dbReference type="InterPro" id="IPR020472">
    <property type="entry name" value="WD40_PAC1"/>
</dbReference>
<dbReference type="CDD" id="cd00200">
    <property type="entry name" value="WD40"/>
    <property type="match status" value="1"/>
</dbReference>
<feature type="repeat" description="WD" evidence="12">
    <location>
        <begin position="186"/>
        <end position="220"/>
    </location>
</feature>
<dbReference type="STRING" id="1173061.A0A0J9XCY2"/>
<dbReference type="AlphaFoldDB" id="A0A0J9XCY2"/>
<dbReference type="SMART" id="SM00320">
    <property type="entry name" value="WD40"/>
    <property type="match status" value="7"/>
</dbReference>
<dbReference type="PRINTS" id="PR00320">
    <property type="entry name" value="GPROTEINBRPT"/>
</dbReference>
<dbReference type="GO" id="GO:0000398">
    <property type="term" value="P:mRNA splicing, via spliceosome"/>
    <property type="evidence" value="ECO:0007669"/>
    <property type="project" value="TreeGrafter"/>
</dbReference>
<evidence type="ECO:0000256" key="6">
    <source>
        <dbReference type="ARBA" id="ARBA00022737"/>
    </source>
</evidence>
<keyword evidence="2 11" id="KW-0963">Cytoplasm</keyword>
<feature type="compositionally biased region" description="Basic and acidic residues" evidence="13">
    <location>
        <begin position="68"/>
        <end position="78"/>
    </location>
</feature>
<evidence type="ECO:0000256" key="10">
    <source>
        <dbReference type="ARBA" id="ARBA00023306"/>
    </source>
</evidence>
<sequence length="521" mass="57582">MIQAPSLLTDRQRSELNRSILAYLKQNNVPSHIVKRIQGTLSGQDSMGDDYGDYSDDGAGYNDDEEEERRRRYEEDQQEIRKQASILEKKWTSVVRLQRRVLDLEGQVSSLTTELENMPIGMSASSKKIDPTSWLPRNPAKYSLSGHRQPITSVAFHNVFSVVASSSEDGSIKIWDWELGELERTLKGHTKAVLDLDFGGTGSEILLASCSSDLTIKLWDPQNDYSNIRTMTGHDHTISSIRFTPSGTHLVSASRDKCIRVWEVKTGYSVRTIRGHSEWVKTVSLSTDSQYILSGGIDQTARITGFNTGEGKLAFIGHDHVIECAAFAPTSAHTYLASIEGLKQPVPSPFSGSFEYVATGSRDKTIKLWNTRGENIMTLKGHDNWVRGLAFHPAGKYLLSVSDDRSIRCWDLSQRGRCVKVVQDAHHHFISCIRWAPSIASSNDATQPFGEARSPAASMGPASAAGSALAGRGLKANRLLSLSAANNPAAKKKLLRSPENFRNMRCVIATGSVDLDVKIWM</sequence>
<dbReference type="SUPFAM" id="SSF109925">
    <property type="entry name" value="Lissencephaly-1 protein (Lis-1, PAF-AH alpha) N-terminal domain"/>
    <property type="match status" value="1"/>
</dbReference>
<keyword evidence="9 11" id="KW-0206">Cytoskeleton</keyword>
<dbReference type="Proteomes" id="UP000242525">
    <property type="component" value="Unassembled WGS sequence"/>
</dbReference>
<keyword evidence="1 11" id="KW-0813">Transport</keyword>
<keyword evidence="5 11" id="KW-0493">Microtubule</keyword>
<keyword evidence="7 11" id="KW-0498">Mitosis</keyword>
<keyword evidence="4 11" id="KW-0132">Cell division</keyword>
<accession>A0A0J9XCY2</accession>
<evidence type="ECO:0000256" key="9">
    <source>
        <dbReference type="ARBA" id="ARBA00023212"/>
    </source>
</evidence>
<dbReference type="GO" id="GO:0005737">
    <property type="term" value="C:cytoplasm"/>
    <property type="evidence" value="ECO:0007669"/>
    <property type="project" value="UniProtKB-UniRule"/>
</dbReference>
<dbReference type="Gene3D" id="1.20.960.30">
    <property type="match status" value="1"/>
</dbReference>
<dbReference type="InterPro" id="IPR037190">
    <property type="entry name" value="LIS1_N"/>
</dbReference>
<dbReference type="PANTHER" id="PTHR19846:SF0">
    <property type="entry name" value="PRE-MRNA PROCESSING FACTOR 4"/>
    <property type="match status" value="1"/>
</dbReference>
<keyword evidence="6" id="KW-0677">Repeat</keyword>
<comment type="similarity">
    <text evidence="11">Belongs to the WD repeat LIS1/nudF family.</text>
</comment>
<keyword evidence="15" id="KW-1185">Reference proteome</keyword>
<evidence type="ECO:0000256" key="4">
    <source>
        <dbReference type="ARBA" id="ARBA00022618"/>
    </source>
</evidence>
<comment type="subunit">
    <text evidence="11">Self-associates. Interacts with NDL1 and dynein.</text>
</comment>
<feature type="repeat" description="WD" evidence="12">
    <location>
        <begin position="273"/>
        <end position="303"/>
    </location>
</feature>
<dbReference type="InterPro" id="IPR036322">
    <property type="entry name" value="WD40_repeat_dom_sf"/>
</dbReference>
<dbReference type="InterPro" id="IPR019775">
    <property type="entry name" value="WD40_repeat_CS"/>
</dbReference>